<reference evidence="3" key="1">
    <citation type="journal article" date="2019" name="Int. J. Syst. Evol. Microbiol.">
        <title>The Global Catalogue of Microorganisms (GCM) 10K type strain sequencing project: providing services to taxonomists for standard genome sequencing and annotation.</title>
        <authorList>
            <consortium name="The Broad Institute Genomics Platform"/>
            <consortium name="The Broad Institute Genome Sequencing Center for Infectious Disease"/>
            <person name="Wu L."/>
            <person name="Ma J."/>
        </authorList>
    </citation>
    <scope>NUCLEOTIDE SEQUENCE [LARGE SCALE GENOMIC DNA]</scope>
    <source>
        <strain evidence="3">CGMCC 4.7643</strain>
    </source>
</reference>
<protein>
    <submittedName>
        <fullName evidence="2">Helix-turn-helix transcriptional regulator</fullName>
    </submittedName>
</protein>
<feature type="domain" description="Transcription regulator PadR N-terminal" evidence="1">
    <location>
        <begin position="28"/>
        <end position="102"/>
    </location>
</feature>
<comment type="caution">
    <text evidence="2">The sequence shown here is derived from an EMBL/GenBank/DDBJ whole genome shotgun (WGS) entry which is preliminary data.</text>
</comment>
<dbReference type="EMBL" id="JBHUKU010000002">
    <property type="protein sequence ID" value="MFD2457921.1"/>
    <property type="molecule type" value="Genomic_DNA"/>
</dbReference>
<sequence length="219" mass="23976">MLYRVHGAREGGMAGLGRADRDLVGLTVLALLLQGPRHTYDMQRQIVDTHKDFVTGLPRSMYHAVTRLSRDGLITAVETTRDAGRPERTLYRLTDAGRDELRARVRRLLRTPDPDTTVFVAALSYLGCLPVAEACDALERRAEALAASADGIRAQLDRLGGALPRLLLIEAEYELARVAGERDWVRALLADLRGGALSWPEDLAALLPTTSIPGEPPMS</sequence>
<accession>A0ABW5G8U6</accession>
<organism evidence="2 3">
    <name type="scientific">Amycolatopsis samaneae</name>
    <dbReference type="NCBI Taxonomy" id="664691"/>
    <lineage>
        <taxon>Bacteria</taxon>
        <taxon>Bacillati</taxon>
        <taxon>Actinomycetota</taxon>
        <taxon>Actinomycetes</taxon>
        <taxon>Pseudonocardiales</taxon>
        <taxon>Pseudonocardiaceae</taxon>
        <taxon>Amycolatopsis</taxon>
    </lineage>
</organism>
<proteinExistence type="predicted"/>
<dbReference type="SUPFAM" id="SSF46785">
    <property type="entry name" value="Winged helix' DNA-binding domain"/>
    <property type="match status" value="1"/>
</dbReference>
<dbReference type="Proteomes" id="UP001597419">
    <property type="component" value="Unassembled WGS sequence"/>
</dbReference>
<evidence type="ECO:0000259" key="1">
    <source>
        <dbReference type="Pfam" id="PF03551"/>
    </source>
</evidence>
<evidence type="ECO:0000313" key="3">
    <source>
        <dbReference type="Proteomes" id="UP001597419"/>
    </source>
</evidence>
<gene>
    <name evidence="2" type="ORF">ACFSYJ_04895</name>
</gene>
<dbReference type="InterPro" id="IPR036388">
    <property type="entry name" value="WH-like_DNA-bd_sf"/>
</dbReference>
<evidence type="ECO:0000313" key="2">
    <source>
        <dbReference type="EMBL" id="MFD2457921.1"/>
    </source>
</evidence>
<dbReference type="PANTHER" id="PTHR43252">
    <property type="entry name" value="TRANSCRIPTIONAL REGULATOR YQJI"/>
    <property type="match status" value="1"/>
</dbReference>
<dbReference type="PANTHER" id="PTHR43252:SF2">
    <property type="entry name" value="TRANSCRIPTION REGULATOR, PADR-LIKE FAMILY"/>
    <property type="match status" value="1"/>
</dbReference>
<dbReference type="Pfam" id="PF03551">
    <property type="entry name" value="PadR"/>
    <property type="match status" value="1"/>
</dbReference>
<keyword evidence="3" id="KW-1185">Reference proteome</keyword>
<dbReference type="Gene3D" id="1.10.10.10">
    <property type="entry name" value="Winged helix-like DNA-binding domain superfamily/Winged helix DNA-binding domain"/>
    <property type="match status" value="1"/>
</dbReference>
<name>A0ABW5G8U6_9PSEU</name>
<dbReference type="RefSeq" id="WP_345389786.1">
    <property type="nucleotide sequence ID" value="NZ_BAABHG010000003.1"/>
</dbReference>
<dbReference type="InterPro" id="IPR005149">
    <property type="entry name" value="Tscrpt_reg_PadR_N"/>
</dbReference>
<dbReference type="InterPro" id="IPR036390">
    <property type="entry name" value="WH_DNA-bd_sf"/>
</dbReference>